<evidence type="ECO:0000313" key="3">
    <source>
        <dbReference type="Proteomes" id="UP000572680"/>
    </source>
</evidence>
<dbReference type="InterPro" id="IPR043917">
    <property type="entry name" value="DUF5753"/>
</dbReference>
<dbReference type="Pfam" id="PF19054">
    <property type="entry name" value="DUF5753"/>
    <property type="match status" value="1"/>
</dbReference>
<dbReference type="EMBL" id="JACJIA010000012">
    <property type="protein sequence ID" value="MBA8955691.1"/>
    <property type="molecule type" value="Genomic_DNA"/>
</dbReference>
<accession>A0A7W3QQJ0</accession>
<name>A0A7W3QQJ0_ACTNM</name>
<feature type="domain" description="DUF5753" evidence="1">
    <location>
        <begin position="1"/>
        <end position="90"/>
    </location>
</feature>
<reference evidence="2 3" key="1">
    <citation type="submission" date="2020-08" db="EMBL/GenBank/DDBJ databases">
        <title>Genomic Encyclopedia of Type Strains, Phase IV (KMG-IV): sequencing the most valuable type-strain genomes for metagenomic binning, comparative biology and taxonomic classification.</title>
        <authorList>
            <person name="Goeker M."/>
        </authorList>
    </citation>
    <scope>NUCLEOTIDE SEQUENCE [LARGE SCALE GENOMIC DNA]</scope>
    <source>
        <strain evidence="2 3">DSM 44197</strain>
    </source>
</reference>
<dbReference type="AlphaFoldDB" id="A0A7W3QQJ0"/>
<evidence type="ECO:0000313" key="2">
    <source>
        <dbReference type="EMBL" id="MBA8955691.1"/>
    </source>
</evidence>
<sequence length="104" mass="11308">MEEQFARVAEVAGLPHVRLGVVPDVQLRGVGLGHVALHGFTLVDEAAVTVETFTREIGLTDEREVRAYAEVFTQVERAAVFGESARGLVEQAAADVRRTLKAIH</sequence>
<protein>
    <recommendedName>
        <fullName evidence="1">DUF5753 domain-containing protein</fullName>
    </recommendedName>
</protein>
<dbReference type="Proteomes" id="UP000572680">
    <property type="component" value="Unassembled WGS sequence"/>
</dbReference>
<keyword evidence="3" id="KW-1185">Reference proteome</keyword>
<evidence type="ECO:0000259" key="1">
    <source>
        <dbReference type="Pfam" id="PF19054"/>
    </source>
</evidence>
<proteinExistence type="predicted"/>
<organism evidence="2 3">
    <name type="scientific">Actinomadura namibiensis</name>
    <dbReference type="NCBI Taxonomy" id="182080"/>
    <lineage>
        <taxon>Bacteria</taxon>
        <taxon>Bacillati</taxon>
        <taxon>Actinomycetota</taxon>
        <taxon>Actinomycetes</taxon>
        <taxon>Streptosporangiales</taxon>
        <taxon>Thermomonosporaceae</taxon>
        <taxon>Actinomadura</taxon>
    </lineage>
</organism>
<gene>
    <name evidence="2" type="ORF">HNR61_007367</name>
</gene>
<comment type="caution">
    <text evidence="2">The sequence shown here is derived from an EMBL/GenBank/DDBJ whole genome shotgun (WGS) entry which is preliminary data.</text>
</comment>